<evidence type="ECO:0000259" key="3">
    <source>
        <dbReference type="Pfam" id="PF08926"/>
    </source>
</evidence>
<dbReference type="CDD" id="cd06664">
    <property type="entry name" value="IscU_like"/>
    <property type="match status" value="1"/>
</dbReference>
<feature type="compositionally biased region" description="Low complexity" evidence="1">
    <location>
        <begin position="255"/>
        <end position="268"/>
    </location>
</feature>
<dbReference type="GO" id="GO:0005506">
    <property type="term" value="F:iron ion binding"/>
    <property type="evidence" value="ECO:0007669"/>
    <property type="project" value="InterPro"/>
</dbReference>
<evidence type="ECO:0000259" key="2">
    <source>
        <dbReference type="Pfam" id="PF01592"/>
    </source>
</evidence>
<dbReference type="GO" id="GO:0004674">
    <property type="term" value="F:protein serine/threonine kinase activity"/>
    <property type="evidence" value="ECO:0007669"/>
    <property type="project" value="InterPro"/>
</dbReference>
<reference evidence="5" key="1">
    <citation type="submission" date="2022-11" db="UniProtKB">
        <authorList>
            <consortium name="WormBaseParasite"/>
        </authorList>
    </citation>
    <scope>IDENTIFICATION</scope>
</reference>
<feature type="region of interest" description="Disordered" evidence="1">
    <location>
        <begin position="320"/>
        <end position="350"/>
    </location>
</feature>
<dbReference type="Pfam" id="PF08926">
    <property type="entry name" value="DUF1908"/>
    <property type="match status" value="2"/>
</dbReference>
<dbReference type="Gene3D" id="1.20.1480.20">
    <property type="entry name" value="MAST3 pre-PK domain-like"/>
    <property type="match status" value="1"/>
</dbReference>
<name>A0A915NQD1_9BILA</name>
<dbReference type="InterPro" id="IPR002871">
    <property type="entry name" value="NIF_FeS_clus_asmbl_NifU_N"/>
</dbReference>
<dbReference type="InterPro" id="IPR015022">
    <property type="entry name" value="MAST_pre-PK_dom"/>
</dbReference>
<feature type="domain" description="NIF system FeS cluster assembly NifU N-terminal" evidence="2">
    <location>
        <begin position="20"/>
        <end position="85"/>
    </location>
</feature>
<feature type="domain" description="Microtubule-associated serine/threonine-protein kinase pre-PK" evidence="3">
    <location>
        <begin position="162"/>
        <end position="236"/>
    </location>
</feature>
<evidence type="ECO:0000313" key="4">
    <source>
        <dbReference type="Proteomes" id="UP000887560"/>
    </source>
</evidence>
<dbReference type="Pfam" id="PF01592">
    <property type="entry name" value="NifU_N"/>
    <property type="match status" value="1"/>
</dbReference>
<dbReference type="SUPFAM" id="SSF140482">
    <property type="entry name" value="MAST3 pre-PK domain-like"/>
    <property type="match status" value="1"/>
</dbReference>
<protein>
    <submittedName>
        <fullName evidence="5">Uncharacterized protein</fullName>
    </submittedName>
</protein>
<dbReference type="PANTHER" id="PTHR10093">
    <property type="entry name" value="IRON-SULFUR CLUSTER ASSEMBLY ENZYME NIFU HOMOLOG"/>
    <property type="match status" value="1"/>
</dbReference>
<dbReference type="InterPro" id="IPR023142">
    <property type="entry name" value="MAST_pre-PK_dom_sf"/>
</dbReference>
<dbReference type="AlphaFoldDB" id="A0A915NQD1"/>
<feature type="domain" description="Microtubule-associated serine/threonine-protein kinase pre-PK" evidence="3">
    <location>
        <begin position="428"/>
        <end position="476"/>
    </location>
</feature>
<dbReference type="Proteomes" id="UP000887560">
    <property type="component" value="Unplaced"/>
</dbReference>
<dbReference type="GO" id="GO:0016226">
    <property type="term" value="P:iron-sulfur cluster assembly"/>
    <property type="evidence" value="ECO:0007669"/>
    <property type="project" value="InterPro"/>
</dbReference>
<feature type="compositionally biased region" description="Gly residues" evidence="1">
    <location>
        <begin position="320"/>
        <end position="329"/>
    </location>
</feature>
<sequence>MLFSSFISKCFGRIEATYFYSKKVHLYYANPKNVGSLDKNSLDTGTGIVGAPACGDVMKLQIKVDENGKITDAKFKTFGCGSAIAMLAADAVQAAINDYKKKQMNLDVEEDDSTCWNCGSGIRQPVALRALPPGHHLENRRCQYSSQEDLASIIGDMRIRDRFDSNESYACCLGDDFGGLMRPRSRSLTSPVPHLFERLGVDSPMMLSSVYKERFPKAKLQMENRLMQFLTQNAQLSGFTSQMLQLNIVPPSPMPTREQQQQQSSSLVPPSPRPQSPNLLTRPLSPLVTESATAIGDSVIHHRSSNTNFLSAGSAGGFSPGNSFFGGGQQQLNQGQDGGNGDQLSNNTPPIITSSTISSPLFGCSTNSPPIDPQLLRLISDGATRNGGDQLSNNNTPPIITSSTISSSPLFGCSTNSPPIDPQLLRLISDGATRFLHHQLCEIAADCLQKSRDDLLNCVYFCSMSVRLDETLAEYKKLFFFNGESNPYIISHKNKALSTKPKYSIFNVIEICNTAVSAR</sequence>
<dbReference type="GO" id="GO:0051536">
    <property type="term" value="F:iron-sulfur cluster binding"/>
    <property type="evidence" value="ECO:0007669"/>
    <property type="project" value="InterPro"/>
</dbReference>
<dbReference type="SUPFAM" id="SSF82649">
    <property type="entry name" value="SufE/NifU"/>
    <property type="match status" value="1"/>
</dbReference>
<evidence type="ECO:0000313" key="5">
    <source>
        <dbReference type="WBParaSite" id="scf7180000420961.g6011"/>
    </source>
</evidence>
<keyword evidence="4" id="KW-1185">Reference proteome</keyword>
<organism evidence="4 5">
    <name type="scientific">Meloidogyne floridensis</name>
    <dbReference type="NCBI Taxonomy" id="298350"/>
    <lineage>
        <taxon>Eukaryota</taxon>
        <taxon>Metazoa</taxon>
        <taxon>Ecdysozoa</taxon>
        <taxon>Nematoda</taxon>
        <taxon>Chromadorea</taxon>
        <taxon>Rhabditida</taxon>
        <taxon>Tylenchina</taxon>
        <taxon>Tylenchomorpha</taxon>
        <taxon>Tylenchoidea</taxon>
        <taxon>Meloidogynidae</taxon>
        <taxon>Meloidogyninae</taxon>
        <taxon>Meloidogyne</taxon>
    </lineage>
</organism>
<accession>A0A915NQD1</accession>
<evidence type="ECO:0000256" key="1">
    <source>
        <dbReference type="SAM" id="MobiDB-lite"/>
    </source>
</evidence>
<feature type="region of interest" description="Disordered" evidence="1">
    <location>
        <begin position="247"/>
        <end position="284"/>
    </location>
</feature>
<proteinExistence type="predicted"/>
<dbReference type="GO" id="GO:0000287">
    <property type="term" value="F:magnesium ion binding"/>
    <property type="evidence" value="ECO:0007669"/>
    <property type="project" value="InterPro"/>
</dbReference>
<dbReference type="Gene3D" id="3.90.1010.10">
    <property type="match status" value="1"/>
</dbReference>
<dbReference type="WBParaSite" id="scf7180000420961.g6011">
    <property type="protein sequence ID" value="scf7180000420961.g6011"/>
    <property type="gene ID" value="scf7180000420961.g6011"/>
</dbReference>
<dbReference type="GO" id="GO:0005524">
    <property type="term" value="F:ATP binding"/>
    <property type="evidence" value="ECO:0007669"/>
    <property type="project" value="InterPro"/>
</dbReference>